<keyword evidence="3" id="KW-1185">Reference proteome</keyword>
<dbReference type="AlphaFoldDB" id="A0A255Y7T1"/>
<dbReference type="Proteomes" id="UP000216991">
    <property type="component" value="Unassembled WGS sequence"/>
</dbReference>
<proteinExistence type="predicted"/>
<evidence type="ECO:0008006" key="4">
    <source>
        <dbReference type="Google" id="ProtNLM"/>
    </source>
</evidence>
<sequence>MAAATAQRWALLAASLALAACTANDAPPRPIAIAPAPLPPAMLAPAPAPTPEPERAASAEVMWALRGGLNVAALICNDRSITDNYNQMLKSHRSLLNDAYAAEQARYRSLHGQAGAARHDAAMTRLYNGFASLPDRRRVCTMASRIVADAVTMPSDMLARSARRALSTLEPGAVQLVLSGN</sequence>
<dbReference type="EMBL" id="NOXT01000124">
    <property type="protein sequence ID" value="OYQ24675.1"/>
    <property type="molecule type" value="Genomic_DNA"/>
</dbReference>
<protein>
    <recommendedName>
        <fullName evidence="4">Lipoprotein</fullName>
    </recommendedName>
</protein>
<reference evidence="2 3" key="1">
    <citation type="submission" date="2017-07" db="EMBL/GenBank/DDBJ databases">
        <title>Sandarakinorhabdus cyanobacteriorum sp. nov., a novel bacterium isolated from cyanobacterial aggregates in a eutrophic lake.</title>
        <authorList>
            <person name="Cai H."/>
        </authorList>
    </citation>
    <scope>NUCLEOTIDE SEQUENCE [LARGE SCALE GENOMIC DNA]</scope>
    <source>
        <strain evidence="2 3">TH057</strain>
    </source>
</reference>
<feature type="signal peptide" evidence="1">
    <location>
        <begin position="1"/>
        <end position="19"/>
    </location>
</feature>
<organism evidence="2 3">
    <name type="scientific">Sandarakinorhabdus cyanobacteriorum</name>
    <dbReference type="NCBI Taxonomy" id="1981098"/>
    <lineage>
        <taxon>Bacteria</taxon>
        <taxon>Pseudomonadati</taxon>
        <taxon>Pseudomonadota</taxon>
        <taxon>Alphaproteobacteria</taxon>
        <taxon>Sphingomonadales</taxon>
        <taxon>Sphingosinicellaceae</taxon>
        <taxon>Sandarakinorhabdus</taxon>
    </lineage>
</organism>
<keyword evidence="1" id="KW-0732">Signal</keyword>
<accession>A0A255Y7T1</accession>
<name>A0A255Y7T1_9SPHN</name>
<gene>
    <name evidence="2" type="ORF">CHU93_15025</name>
</gene>
<evidence type="ECO:0000313" key="2">
    <source>
        <dbReference type="EMBL" id="OYQ24675.1"/>
    </source>
</evidence>
<evidence type="ECO:0000313" key="3">
    <source>
        <dbReference type="Proteomes" id="UP000216991"/>
    </source>
</evidence>
<comment type="caution">
    <text evidence="2">The sequence shown here is derived from an EMBL/GenBank/DDBJ whole genome shotgun (WGS) entry which is preliminary data.</text>
</comment>
<feature type="chain" id="PRO_5012784503" description="Lipoprotein" evidence="1">
    <location>
        <begin position="20"/>
        <end position="181"/>
    </location>
</feature>
<evidence type="ECO:0000256" key="1">
    <source>
        <dbReference type="SAM" id="SignalP"/>
    </source>
</evidence>